<dbReference type="PANTHER" id="PTHR14009:SF34">
    <property type="entry name" value="LETM1 RBD DOMAIN-CONTAINING PROTEIN"/>
    <property type="match status" value="1"/>
</dbReference>
<keyword evidence="2" id="KW-0472">Membrane</keyword>
<reference evidence="3" key="1">
    <citation type="submission" date="2020-09" db="EMBL/GenBank/DDBJ databases">
        <title>Genome-Enabled Discovery of Anthraquinone Biosynthesis in Senna tora.</title>
        <authorList>
            <person name="Kang S.-H."/>
            <person name="Pandey R.P."/>
            <person name="Lee C.-M."/>
            <person name="Sim J.-S."/>
            <person name="Jeong J.-T."/>
            <person name="Choi B.-S."/>
            <person name="Jung M."/>
            <person name="Ginzburg D."/>
            <person name="Zhao K."/>
            <person name="Won S.Y."/>
            <person name="Oh T.-J."/>
            <person name="Yu Y."/>
            <person name="Kim N.-H."/>
            <person name="Lee O.R."/>
            <person name="Lee T.-H."/>
            <person name="Bashyal P."/>
            <person name="Kim T.-S."/>
            <person name="Lee W.-H."/>
            <person name="Kawkins C."/>
            <person name="Kim C.-K."/>
            <person name="Kim J.S."/>
            <person name="Ahn B.O."/>
            <person name="Rhee S.Y."/>
            <person name="Sohng J.K."/>
        </authorList>
    </citation>
    <scope>NUCLEOTIDE SEQUENCE</scope>
    <source>
        <tissue evidence="3">Leaf</tissue>
    </source>
</reference>
<name>A0A834T1U9_9FABA</name>
<feature type="region of interest" description="Disordered" evidence="1">
    <location>
        <begin position="286"/>
        <end position="315"/>
    </location>
</feature>
<evidence type="ECO:0000313" key="3">
    <source>
        <dbReference type="EMBL" id="KAF7814239.1"/>
    </source>
</evidence>
<evidence type="ECO:0000256" key="2">
    <source>
        <dbReference type="SAM" id="Phobius"/>
    </source>
</evidence>
<sequence length="907" mass="102617">MSRPNQTPKLVFGNMAADDTTGSSVTSGSTAANETGWTDATPVLITGHKLNGHNYLQWRQSVYMFICGKGKDDYLTGAAKAPDQNTSAHKKWKAEDHMVMSWLVNSMTTEVGDNFLLYPTSHEIWEAAKEAYSTQEKSAEIYEVECVLHDLKQGDMLVNQYFTSLNRCWQKLDLLETYAWSCTADALNFKKITEQKRLYKFLMGLTDSFEEVRSRILGRNTLPSLKEAFSEVRCEESRKKINHLSTTKSPLENSAMAARSNIPRSSKQCDHCHKKGHTKDTCWEIHGKPANWKPRPRANHADTTNNGETHAEPTLFSKDQLELLQKLFGKTTVSDPHTAHVAQSAPIQQPQNTSPVNQPASIQQPQNTQDKSLTPLKNKLGERIDSQLKMKHPDLVQWFRVYEMPRMAGYFVPLLKKWSMEYAGRKIFSGVAGIIVAITCCTAVVKLGSGRIASPLIILYLKDVLVKLMDHSLDLASVDKIHQLATEAGFELDFLSHFGRKILPSEKIEDLEFWIGLAHKKLLKAFHDESIISNKQNLHYKIQPDSLATLGLFAYLGRRTRIFLSEMGIKDLDDMVKDFLSYLECGSLFIYPEFSSIPVYQLFMEIVTDEIGWLDFYASYAQLHRQEKRSKHHARQAEKEIILSVIFTVCYDIFSGFAHFNRSTQQPLETGLLSYLLRSQGLLSICLQDHWAAYVKSGESLNFVDCAAYENPTPSIGSITGHKLSLAFEACRKPNDLTTEGSSKSNSQFDSARKKAPDLAHKDKATFDIENIKFLHGGFIRRYIIKLVSAGADIWMGTQLLYMDIKVALELLVRQVNGCKVTRTQRKRLERTLTDIITLLPVTILMLIPVTAVGHAAMLAAIKKYMPFLIPSPYSSERLDVVKQLKRTREMDDQSWGNLEDPTPTSF</sequence>
<dbReference type="GO" id="GO:0030003">
    <property type="term" value="P:intracellular monoatomic cation homeostasis"/>
    <property type="evidence" value="ECO:0007669"/>
    <property type="project" value="TreeGrafter"/>
</dbReference>
<dbReference type="InterPro" id="IPR044202">
    <property type="entry name" value="LETM1/MDM38-like"/>
</dbReference>
<feature type="region of interest" description="Disordered" evidence="1">
    <location>
        <begin position="1"/>
        <end position="33"/>
    </location>
</feature>
<dbReference type="OrthoDB" id="275278at2759"/>
<keyword evidence="4" id="KW-1185">Reference proteome</keyword>
<keyword evidence="2" id="KW-1133">Transmembrane helix</keyword>
<comment type="caution">
    <text evidence="3">The sequence shown here is derived from an EMBL/GenBank/DDBJ whole genome shotgun (WGS) entry which is preliminary data.</text>
</comment>
<feature type="region of interest" description="Disordered" evidence="1">
    <location>
        <begin position="339"/>
        <end position="373"/>
    </location>
</feature>
<dbReference type="GO" id="GO:0005743">
    <property type="term" value="C:mitochondrial inner membrane"/>
    <property type="evidence" value="ECO:0007669"/>
    <property type="project" value="InterPro"/>
</dbReference>
<keyword evidence="2" id="KW-0812">Transmembrane</keyword>
<evidence type="ECO:0000313" key="4">
    <source>
        <dbReference type="Proteomes" id="UP000634136"/>
    </source>
</evidence>
<dbReference type="Pfam" id="PF14223">
    <property type="entry name" value="Retrotran_gag_2"/>
    <property type="match status" value="1"/>
</dbReference>
<organism evidence="3 4">
    <name type="scientific">Senna tora</name>
    <dbReference type="NCBI Taxonomy" id="362788"/>
    <lineage>
        <taxon>Eukaryota</taxon>
        <taxon>Viridiplantae</taxon>
        <taxon>Streptophyta</taxon>
        <taxon>Embryophyta</taxon>
        <taxon>Tracheophyta</taxon>
        <taxon>Spermatophyta</taxon>
        <taxon>Magnoliopsida</taxon>
        <taxon>eudicotyledons</taxon>
        <taxon>Gunneridae</taxon>
        <taxon>Pentapetalae</taxon>
        <taxon>rosids</taxon>
        <taxon>fabids</taxon>
        <taxon>Fabales</taxon>
        <taxon>Fabaceae</taxon>
        <taxon>Caesalpinioideae</taxon>
        <taxon>Cassia clade</taxon>
        <taxon>Senna</taxon>
    </lineage>
</organism>
<protein>
    <submittedName>
        <fullName evidence="3">LETM1 and EF-hand domain-containing protein anon-60Da, mitochondrial</fullName>
    </submittedName>
</protein>
<accession>A0A834T1U9</accession>
<feature type="compositionally biased region" description="Low complexity" evidence="1">
    <location>
        <begin position="16"/>
        <end position="32"/>
    </location>
</feature>
<proteinExistence type="predicted"/>
<feature type="compositionally biased region" description="Polar residues" evidence="1">
    <location>
        <begin position="737"/>
        <end position="750"/>
    </location>
</feature>
<feature type="region of interest" description="Disordered" evidence="1">
    <location>
        <begin position="737"/>
        <end position="756"/>
    </location>
</feature>
<dbReference type="Proteomes" id="UP000634136">
    <property type="component" value="Unassembled WGS sequence"/>
</dbReference>
<dbReference type="EMBL" id="JAAIUW010000009">
    <property type="protein sequence ID" value="KAF7814239.1"/>
    <property type="molecule type" value="Genomic_DNA"/>
</dbReference>
<feature type="transmembrane region" description="Helical" evidence="2">
    <location>
        <begin position="836"/>
        <end position="862"/>
    </location>
</feature>
<feature type="compositionally biased region" description="Polar residues" evidence="1">
    <location>
        <begin position="345"/>
        <end position="372"/>
    </location>
</feature>
<gene>
    <name evidence="3" type="ORF">G2W53_028208</name>
</gene>
<evidence type="ECO:0000256" key="1">
    <source>
        <dbReference type="SAM" id="MobiDB-lite"/>
    </source>
</evidence>
<dbReference type="AlphaFoldDB" id="A0A834T1U9"/>
<dbReference type="PANTHER" id="PTHR14009">
    <property type="entry name" value="LEUCINE ZIPPER-EF-HAND CONTAINING TRANSMEMBRANE PROTEIN"/>
    <property type="match status" value="1"/>
</dbReference>